<evidence type="ECO:0000256" key="7">
    <source>
        <dbReference type="RuleBase" id="RU363032"/>
    </source>
</evidence>
<dbReference type="OrthoDB" id="9783714at2"/>
<evidence type="ECO:0000256" key="1">
    <source>
        <dbReference type="ARBA" id="ARBA00004651"/>
    </source>
</evidence>
<keyword evidence="2 7" id="KW-0813">Transport</keyword>
<dbReference type="CDD" id="cd06261">
    <property type="entry name" value="TM_PBP2"/>
    <property type="match status" value="1"/>
</dbReference>
<feature type="transmembrane region" description="Helical" evidence="7">
    <location>
        <begin position="7"/>
        <end position="31"/>
    </location>
</feature>
<dbReference type="InterPro" id="IPR051393">
    <property type="entry name" value="ABC_transporter_permease"/>
</dbReference>
<comment type="similarity">
    <text evidence="7">Belongs to the binding-protein-dependent transport system permease family.</text>
</comment>
<feature type="transmembrane region" description="Helical" evidence="7">
    <location>
        <begin position="156"/>
        <end position="181"/>
    </location>
</feature>
<evidence type="ECO:0000256" key="5">
    <source>
        <dbReference type="ARBA" id="ARBA00022989"/>
    </source>
</evidence>
<evidence type="ECO:0000256" key="6">
    <source>
        <dbReference type="ARBA" id="ARBA00023136"/>
    </source>
</evidence>
<proteinExistence type="inferred from homology"/>
<evidence type="ECO:0000256" key="3">
    <source>
        <dbReference type="ARBA" id="ARBA00022475"/>
    </source>
</evidence>
<evidence type="ECO:0000256" key="2">
    <source>
        <dbReference type="ARBA" id="ARBA00022448"/>
    </source>
</evidence>
<dbReference type="AlphaFoldDB" id="A0A1H3U2Z5"/>
<dbReference type="GO" id="GO:0005886">
    <property type="term" value="C:plasma membrane"/>
    <property type="evidence" value="ECO:0007669"/>
    <property type="project" value="UniProtKB-SubCell"/>
</dbReference>
<dbReference type="Pfam" id="PF00528">
    <property type="entry name" value="BPD_transp_1"/>
    <property type="match status" value="1"/>
</dbReference>
<reference evidence="10" key="1">
    <citation type="submission" date="2016-10" db="EMBL/GenBank/DDBJ databases">
        <authorList>
            <person name="Varghese N."/>
            <person name="Submissions S."/>
        </authorList>
    </citation>
    <scope>NUCLEOTIDE SEQUENCE [LARGE SCALE GENOMIC DNA]</scope>
    <source>
        <strain evidence="10">SP</strain>
    </source>
</reference>
<evidence type="ECO:0000259" key="8">
    <source>
        <dbReference type="PROSITE" id="PS50928"/>
    </source>
</evidence>
<dbReference type="PANTHER" id="PTHR30193:SF37">
    <property type="entry name" value="INNER MEMBRANE ABC TRANSPORTER PERMEASE PROTEIN YCJO"/>
    <property type="match status" value="1"/>
</dbReference>
<sequence>MTKESRISIYFFAPAGIFMLIFLFFPVALLVRDSFFEIDMIAQGRGTFVGLSHYIDAIRSERFIGATTNTIIYVVVAVGFELILGLFFALLLNTAFKGHGIVRTIMLAPLMIAPLVTGLIWKFMLNNQFGIVNKLLYDFNITSSRHAIQWLSDERFALLSTIIADIWLTTPFMMLVLLAGLQGISPTLYESSQIDGANKIQTFLYVTLPSLFPVMIVAVLIRTVDAARTFDIVWVLTQGGPSNSSEVLSTYMYKTLTRYGQVGESSAMAVIFIILLLAVSSYFLIAMFKANKK</sequence>
<dbReference type="STRING" id="1503961.SAMN05421736_11813"/>
<gene>
    <name evidence="9" type="ORF">SAMN05421736_11813</name>
</gene>
<dbReference type="PANTHER" id="PTHR30193">
    <property type="entry name" value="ABC TRANSPORTER PERMEASE PROTEIN"/>
    <property type="match status" value="1"/>
</dbReference>
<evidence type="ECO:0000313" key="10">
    <source>
        <dbReference type="Proteomes" id="UP000198935"/>
    </source>
</evidence>
<keyword evidence="10" id="KW-1185">Reference proteome</keyword>
<keyword evidence="4 7" id="KW-0812">Transmembrane</keyword>
<feature type="transmembrane region" description="Helical" evidence="7">
    <location>
        <begin position="71"/>
        <end position="92"/>
    </location>
</feature>
<dbReference type="SUPFAM" id="SSF161098">
    <property type="entry name" value="MetI-like"/>
    <property type="match status" value="1"/>
</dbReference>
<evidence type="ECO:0000313" key="9">
    <source>
        <dbReference type="EMBL" id="SDZ56840.1"/>
    </source>
</evidence>
<protein>
    <submittedName>
        <fullName evidence="9">Multiple sugar transport system permease protein</fullName>
    </submittedName>
</protein>
<dbReference type="PROSITE" id="PS50928">
    <property type="entry name" value="ABC_TM1"/>
    <property type="match status" value="1"/>
</dbReference>
<dbReference type="InterPro" id="IPR035906">
    <property type="entry name" value="MetI-like_sf"/>
</dbReference>
<keyword evidence="3" id="KW-1003">Cell membrane</keyword>
<feature type="transmembrane region" description="Helical" evidence="7">
    <location>
        <begin position="267"/>
        <end position="288"/>
    </location>
</feature>
<keyword evidence="5 7" id="KW-1133">Transmembrane helix</keyword>
<feature type="transmembrane region" description="Helical" evidence="7">
    <location>
        <begin position="202"/>
        <end position="221"/>
    </location>
</feature>
<dbReference type="GO" id="GO:0055085">
    <property type="term" value="P:transmembrane transport"/>
    <property type="evidence" value="ECO:0007669"/>
    <property type="project" value="InterPro"/>
</dbReference>
<comment type="subcellular location">
    <subcellularLocation>
        <location evidence="1 7">Cell membrane</location>
        <topology evidence="1 7">Multi-pass membrane protein</topology>
    </subcellularLocation>
</comment>
<dbReference type="InterPro" id="IPR000515">
    <property type="entry name" value="MetI-like"/>
</dbReference>
<dbReference type="Gene3D" id="1.10.3720.10">
    <property type="entry name" value="MetI-like"/>
    <property type="match status" value="1"/>
</dbReference>
<dbReference type="Proteomes" id="UP000198935">
    <property type="component" value="Unassembled WGS sequence"/>
</dbReference>
<keyword evidence="9" id="KW-0762">Sugar transport</keyword>
<feature type="domain" description="ABC transmembrane type-1" evidence="8">
    <location>
        <begin position="67"/>
        <end position="283"/>
    </location>
</feature>
<feature type="transmembrane region" description="Helical" evidence="7">
    <location>
        <begin position="104"/>
        <end position="124"/>
    </location>
</feature>
<evidence type="ECO:0000256" key="4">
    <source>
        <dbReference type="ARBA" id="ARBA00022692"/>
    </source>
</evidence>
<organism evidence="9 10">
    <name type="scientific">Evansella caseinilytica</name>
    <dbReference type="NCBI Taxonomy" id="1503961"/>
    <lineage>
        <taxon>Bacteria</taxon>
        <taxon>Bacillati</taxon>
        <taxon>Bacillota</taxon>
        <taxon>Bacilli</taxon>
        <taxon>Bacillales</taxon>
        <taxon>Bacillaceae</taxon>
        <taxon>Evansella</taxon>
    </lineage>
</organism>
<keyword evidence="6 7" id="KW-0472">Membrane</keyword>
<dbReference type="EMBL" id="FNPI01000018">
    <property type="protein sequence ID" value="SDZ56840.1"/>
    <property type="molecule type" value="Genomic_DNA"/>
</dbReference>
<name>A0A1H3U2Z5_9BACI</name>
<accession>A0A1H3U2Z5</accession>